<accession>A0A1R2CB84</accession>
<protein>
    <submittedName>
        <fullName evidence="1">Uncharacterized protein</fullName>
    </submittedName>
</protein>
<proteinExistence type="predicted"/>
<dbReference type="SUPFAM" id="SSF48452">
    <property type="entry name" value="TPR-like"/>
    <property type="match status" value="1"/>
</dbReference>
<sequence>MSLTSLAASLKKYVSNSKNFSTARLEDTKKHLKSFEFVSSNASSQYSESLTKKIALMCNHKYKKDNGSKLRLAEEILLSWIKSAKSTGVKISESIIKLLIMTYTHQSFLYQQIKPSKAIEVIIKATKVTDQYQVRSFKGKMLKFIAKLRLCELYIDIKKYDHSITCAQQVLEQVLKKLEKPKRKRIIEELGMAAVTAFYRIGICHQYKGNKKSAEQAFENANLIGKRYLNNSKILLELDYEMIHHRLMLKNQTLEKPQKPTLQIPSQNTTKNIKPSLQIKINEVSSETPKSQTLEIQSRPRRSVATEKVEVRLPGRYYSNEDLQRLQIILNQESNHEIINTDNFFFKKLSKTLAISGDLKKSAKKIRDGVNQQLSDIWKHKEMLKKKKKVTMGLLASTQKFDLEGRICNIEEDFENEMKYQDLKIKSKLKTTIYKKLLRSINYSGKAKAYPSQKLFFRPPEQRRASQLNLTRQPMSFKQSPLLKEQVEDLNHEIEDQMEELMHEIQGTENPKNIKNLKLQPVCALATSTVDNGAKTRQLKKSITRYLENYTPKRVSFNGKNK</sequence>
<dbReference type="Gene3D" id="1.25.40.10">
    <property type="entry name" value="Tetratricopeptide repeat domain"/>
    <property type="match status" value="1"/>
</dbReference>
<dbReference type="AlphaFoldDB" id="A0A1R2CB84"/>
<organism evidence="1 2">
    <name type="scientific">Stentor coeruleus</name>
    <dbReference type="NCBI Taxonomy" id="5963"/>
    <lineage>
        <taxon>Eukaryota</taxon>
        <taxon>Sar</taxon>
        <taxon>Alveolata</taxon>
        <taxon>Ciliophora</taxon>
        <taxon>Postciliodesmatophora</taxon>
        <taxon>Heterotrichea</taxon>
        <taxon>Heterotrichida</taxon>
        <taxon>Stentoridae</taxon>
        <taxon>Stentor</taxon>
    </lineage>
</organism>
<dbReference type="Proteomes" id="UP000187209">
    <property type="component" value="Unassembled WGS sequence"/>
</dbReference>
<keyword evidence="2" id="KW-1185">Reference proteome</keyword>
<dbReference type="OrthoDB" id="303138at2759"/>
<dbReference type="EMBL" id="MPUH01000212">
    <property type="protein sequence ID" value="OMJ86230.1"/>
    <property type="molecule type" value="Genomic_DNA"/>
</dbReference>
<comment type="caution">
    <text evidence="1">The sequence shown here is derived from an EMBL/GenBank/DDBJ whole genome shotgun (WGS) entry which is preliminary data.</text>
</comment>
<evidence type="ECO:0000313" key="2">
    <source>
        <dbReference type="Proteomes" id="UP000187209"/>
    </source>
</evidence>
<gene>
    <name evidence="1" type="ORF">SteCoe_12293</name>
</gene>
<name>A0A1R2CB84_9CILI</name>
<evidence type="ECO:0000313" key="1">
    <source>
        <dbReference type="EMBL" id="OMJ86230.1"/>
    </source>
</evidence>
<dbReference type="InterPro" id="IPR011990">
    <property type="entry name" value="TPR-like_helical_dom_sf"/>
</dbReference>
<reference evidence="1 2" key="1">
    <citation type="submission" date="2016-11" db="EMBL/GenBank/DDBJ databases">
        <title>The macronuclear genome of Stentor coeruleus: a giant cell with tiny introns.</title>
        <authorList>
            <person name="Slabodnick M."/>
            <person name="Ruby J.G."/>
            <person name="Reiff S.B."/>
            <person name="Swart E.C."/>
            <person name="Gosai S."/>
            <person name="Prabakaran S."/>
            <person name="Witkowska E."/>
            <person name="Larue G.E."/>
            <person name="Fisher S."/>
            <person name="Freeman R.M."/>
            <person name="Gunawardena J."/>
            <person name="Chu W."/>
            <person name="Stover N.A."/>
            <person name="Gregory B.D."/>
            <person name="Nowacki M."/>
            <person name="Derisi J."/>
            <person name="Roy S.W."/>
            <person name="Marshall W.F."/>
            <person name="Sood P."/>
        </authorList>
    </citation>
    <scope>NUCLEOTIDE SEQUENCE [LARGE SCALE GENOMIC DNA]</scope>
    <source>
        <strain evidence="1">WM001</strain>
    </source>
</reference>